<gene>
    <name evidence="3" type="ORF">M9Y10_031143</name>
</gene>
<dbReference type="PROSITE" id="PS50011">
    <property type="entry name" value="PROTEIN_KINASE_DOM"/>
    <property type="match status" value="1"/>
</dbReference>
<dbReference type="Gene3D" id="3.30.200.20">
    <property type="entry name" value="Phosphorylase Kinase, domain 1"/>
    <property type="match status" value="1"/>
</dbReference>
<evidence type="ECO:0000313" key="4">
    <source>
        <dbReference type="Proteomes" id="UP001470230"/>
    </source>
</evidence>
<accession>A0ABR2H1W5</accession>
<dbReference type="Proteomes" id="UP001470230">
    <property type="component" value="Unassembled WGS sequence"/>
</dbReference>
<comment type="caution">
    <text evidence="3">The sequence shown here is derived from an EMBL/GenBank/DDBJ whole genome shotgun (WGS) entry which is preliminary data.</text>
</comment>
<keyword evidence="4" id="KW-1185">Reference proteome</keyword>
<evidence type="ECO:0000256" key="1">
    <source>
        <dbReference type="SAM" id="MobiDB-lite"/>
    </source>
</evidence>
<dbReference type="SUPFAM" id="SSF56112">
    <property type="entry name" value="Protein kinase-like (PK-like)"/>
    <property type="match status" value="1"/>
</dbReference>
<reference evidence="3 4" key="1">
    <citation type="submission" date="2024-04" db="EMBL/GenBank/DDBJ databases">
        <title>Tritrichomonas musculus Genome.</title>
        <authorList>
            <person name="Alves-Ferreira E."/>
            <person name="Grigg M."/>
            <person name="Lorenzi H."/>
            <person name="Galac M."/>
        </authorList>
    </citation>
    <scope>NUCLEOTIDE SEQUENCE [LARGE SCALE GENOMIC DNA]</scope>
    <source>
        <strain evidence="3 4">EAF2021</strain>
    </source>
</reference>
<feature type="domain" description="Protein kinase" evidence="2">
    <location>
        <begin position="149"/>
        <end position="214"/>
    </location>
</feature>
<feature type="compositionally biased region" description="Polar residues" evidence="1">
    <location>
        <begin position="54"/>
        <end position="113"/>
    </location>
</feature>
<dbReference type="EMBL" id="JAPFFF010000048">
    <property type="protein sequence ID" value="KAK8840199.1"/>
    <property type="molecule type" value="Genomic_DNA"/>
</dbReference>
<protein>
    <recommendedName>
        <fullName evidence="2">Protein kinase domain-containing protein</fullName>
    </recommendedName>
</protein>
<proteinExistence type="predicted"/>
<dbReference type="InterPro" id="IPR000719">
    <property type="entry name" value="Prot_kinase_dom"/>
</dbReference>
<evidence type="ECO:0000313" key="3">
    <source>
        <dbReference type="EMBL" id="KAK8840199.1"/>
    </source>
</evidence>
<name>A0ABR2H1W5_9EUKA</name>
<evidence type="ECO:0000259" key="2">
    <source>
        <dbReference type="PROSITE" id="PS50011"/>
    </source>
</evidence>
<feature type="compositionally biased region" description="Basic and acidic residues" evidence="1">
    <location>
        <begin position="114"/>
        <end position="125"/>
    </location>
</feature>
<sequence>MEFWSRSPRKRPPFHSIVSQLKTDQSLLNDINKEKYFLYINYLESCDFNQVQQNESTQIQSNESIQMQSNESTQMQSNESIRMQSNESTQIQSNESIRMQSNESIRMQSNESTQAEKSDSSEQQRNESNQEDQLNFIMNSKFLLDINLYEKVEEICVMELNKIFKIKEKSTGELFAAQIYNQHIEKINQKEKQKILREIDILSKCSHNSIVKFI</sequence>
<organism evidence="3 4">
    <name type="scientific">Tritrichomonas musculus</name>
    <dbReference type="NCBI Taxonomy" id="1915356"/>
    <lineage>
        <taxon>Eukaryota</taxon>
        <taxon>Metamonada</taxon>
        <taxon>Parabasalia</taxon>
        <taxon>Tritrichomonadida</taxon>
        <taxon>Tritrichomonadidae</taxon>
        <taxon>Tritrichomonas</taxon>
    </lineage>
</organism>
<dbReference type="InterPro" id="IPR011009">
    <property type="entry name" value="Kinase-like_dom_sf"/>
</dbReference>
<feature type="region of interest" description="Disordered" evidence="1">
    <location>
        <begin position="54"/>
        <end position="131"/>
    </location>
</feature>